<evidence type="ECO:0000313" key="4">
    <source>
        <dbReference type="Proteomes" id="UP001221898"/>
    </source>
</evidence>
<feature type="compositionally biased region" description="Polar residues" evidence="2">
    <location>
        <begin position="627"/>
        <end position="636"/>
    </location>
</feature>
<dbReference type="PANTHER" id="PTHR13594:SF3">
    <property type="entry name" value="CENTRIOLAR COILED-COIL PROTEIN OF 110 KDA-LIKE ISOFORM X3"/>
    <property type="match status" value="1"/>
</dbReference>
<feature type="region of interest" description="Disordered" evidence="2">
    <location>
        <begin position="601"/>
        <end position="700"/>
    </location>
</feature>
<dbReference type="EMBL" id="JAINUG010000166">
    <property type="protein sequence ID" value="KAJ8390673.1"/>
    <property type="molecule type" value="Genomic_DNA"/>
</dbReference>
<feature type="compositionally biased region" description="Pro residues" evidence="2">
    <location>
        <begin position="360"/>
        <end position="371"/>
    </location>
</feature>
<sequence length="922" mass="100283">MTRALAIRAEFTRLLGGAIAAGKCSKVPQEAGDNDNIIQLNKNINLAQLLRHPQIRTPITFVFPATSQRGEESKIYRSKSGCLKTECAGGRSRMENYEEFCFRSLDRLQTEGKMQVCSGSSRQQGALSIIRFHGRAVLAPLLSVDQRREMTQYRQRAAQLEADRQSLRRSNLLARVQDIIGNVQGACWIGSHAGAWGYISGQLVVVRGTEGARESEASAPPARTPPTPEPLRGLALLPSTRSPPWGPRDGGAAGARSVEREREGPALPDGTGEGCGEGPEDGGGAAHSLSLQSLLKRSRAYLERERGRRGAWGGSGARVRRQPLRQGERERPGPLPRLAAGQRPAQPDGLLQPAAQPRAQPEPPPPPPQAPPRLRRQHPHLLPCERRRAQPRDGGGEGGVPAAPGALCSPDHPSPAASPPPSAVRLRRGSLSGAGSLCDLAFSVSTSAPSPAGSDGSAPAFRRRSYTLDSPARPACSGPPLDRIPQRAPRLLGGPEPPRAPRRAPAALNQSYDVESPSPALQRPHVTSGPAPSLAKRLAELEGCHEGGVVLSPLATPRKEQHRSTGEVHRRVSALEEARRQMEEQHAQQLSLLIAEQEREQQHLRRSAHAATTVTEGDSDGAVLYTPTGSFLQNSTEMEEKECRLREQGGDQALAGSRTPTQRSLGHRIGYPSLLSAGTPSPAVQSPVSRWGPSRGGGKARSKLSQLLTPELQQALCRLGAAARGFLTRRVLSTEKLKYLRQTILDTREFIHSFQTDALLKRGSLSVQDVSLQERLKVQLRAALYDVHDVFFVMPLGERLELLQQDRQLRAERKLREMEKARSPKGRGVLSAATQRSLDRRKQRVRNAPGQSRKPQHLDRAGSHSTNQRAPLSTEHERVLQPSQGLNAALPGQPHRHGSVNRKDLEEQLKRTDVLKKQNSLG</sequence>
<proteinExistence type="predicted"/>
<dbReference type="GO" id="GO:0007099">
    <property type="term" value="P:centriole replication"/>
    <property type="evidence" value="ECO:0007669"/>
    <property type="project" value="InterPro"/>
</dbReference>
<dbReference type="InterPro" id="IPR033207">
    <property type="entry name" value="CCP110"/>
</dbReference>
<feature type="region of interest" description="Disordered" evidence="2">
    <location>
        <begin position="469"/>
        <end position="531"/>
    </location>
</feature>
<feature type="region of interest" description="Disordered" evidence="2">
    <location>
        <begin position="211"/>
        <end position="287"/>
    </location>
</feature>
<dbReference type="AlphaFoldDB" id="A0AAD7WBK7"/>
<keyword evidence="4" id="KW-1185">Reference proteome</keyword>
<accession>A0AAD7WBK7</accession>
<evidence type="ECO:0000256" key="2">
    <source>
        <dbReference type="SAM" id="MobiDB-lite"/>
    </source>
</evidence>
<dbReference type="Proteomes" id="UP001221898">
    <property type="component" value="Unassembled WGS sequence"/>
</dbReference>
<feature type="compositionally biased region" description="Basic and acidic residues" evidence="2">
    <location>
        <begin position="383"/>
        <end position="395"/>
    </location>
</feature>
<comment type="caution">
    <text evidence="3">The sequence shown here is derived from an EMBL/GenBank/DDBJ whole genome shotgun (WGS) entry which is preliminary data.</text>
</comment>
<feature type="region of interest" description="Disordered" evidence="2">
    <location>
        <begin position="305"/>
        <end position="428"/>
    </location>
</feature>
<feature type="region of interest" description="Disordered" evidence="2">
    <location>
        <begin position="817"/>
        <end position="922"/>
    </location>
</feature>
<evidence type="ECO:0008006" key="5">
    <source>
        <dbReference type="Google" id="ProtNLM"/>
    </source>
</evidence>
<protein>
    <recommendedName>
        <fullName evidence="5">Centriolar coiled-coil protein of 110 kDa</fullName>
    </recommendedName>
</protein>
<reference evidence="3" key="1">
    <citation type="journal article" date="2023" name="Science">
        <title>Genome structures resolve the early diversification of teleost fishes.</title>
        <authorList>
            <person name="Parey E."/>
            <person name="Louis A."/>
            <person name="Montfort J."/>
            <person name="Bouchez O."/>
            <person name="Roques C."/>
            <person name="Iampietro C."/>
            <person name="Lluch J."/>
            <person name="Castinel A."/>
            <person name="Donnadieu C."/>
            <person name="Desvignes T."/>
            <person name="Floi Bucao C."/>
            <person name="Jouanno E."/>
            <person name="Wen M."/>
            <person name="Mejri S."/>
            <person name="Dirks R."/>
            <person name="Jansen H."/>
            <person name="Henkel C."/>
            <person name="Chen W.J."/>
            <person name="Zahm M."/>
            <person name="Cabau C."/>
            <person name="Klopp C."/>
            <person name="Thompson A.W."/>
            <person name="Robinson-Rechavi M."/>
            <person name="Braasch I."/>
            <person name="Lecointre G."/>
            <person name="Bobe J."/>
            <person name="Postlethwait J.H."/>
            <person name="Berthelot C."/>
            <person name="Roest Crollius H."/>
            <person name="Guiguen Y."/>
        </authorList>
    </citation>
    <scope>NUCLEOTIDE SEQUENCE</scope>
    <source>
        <strain evidence="3">NC1722</strain>
    </source>
</reference>
<feature type="compositionally biased region" description="Pro residues" evidence="2">
    <location>
        <begin position="412"/>
        <end position="422"/>
    </location>
</feature>
<gene>
    <name evidence="3" type="ORF">AAFF_G00100530</name>
</gene>
<evidence type="ECO:0000313" key="3">
    <source>
        <dbReference type="EMBL" id="KAJ8390673.1"/>
    </source>
</evidence>
<feature type="coiled-coil region" evidence="1">
    <location>
        <begin position="143"/>
        <end position="170"/>
    </location>
</feature>
<name>A0AAD7WBK7_9TELE</name>
<evidence type="ECO:0000256" key="1">
    <source>
        <dbReference type="SAM" id="Coils"/>
    </source>
</evidence>
<dbReference type="GO" id="GO:0032053">
    <property type="term" value="P:ciliary basal body organization"/>
    <property type="evidence" value="ECO:0007669"/>
    <property type="project" value="TreeGrafter"/>
</dbReference>
<organism evidence="3 4">
    <name type="scientific">Aldrovandia affinis</name>
    <dbReference type="NCBI Taxonomy" id="143900"/>
    <lineage>
        <taxon>Eukaryota</taxon>
        <taxon>Metazoa</taxon>
        <taxon>Chordata</taxon>
        <taxon>Craniata</taxon>
        <taxon>Vertebrata</taxon>
        <taxon>Euteleostomi</taxon>
        <taxon>Actinopterygii</taxon>
        <taxon>Neopterygii</taxon>
        <taxon>Teleostei</taxon>
        <taxon>Notacanthiformes</taxon>
        <taxon>Halosauridae</taxon>
        <taxon>Aldrovandia</taxon>
    </lineage>
</organism>
<dbReference type="GO" id="GO:1903723">
    <property type="term" value="P:negative regulation of centriole elongation"/>
    <property type="evidence" value="ECO:0007669"/>
    <property type="project" value="TreeGrafter"/>
</dbReference>
<keyword evidence="1" id="KW-0175">Coiled coil</keyword>
<feature type="compositionally biased region" description="Basic and acidic residues" evidence="2">
    <location>
        <begin position="901"/>
        <end position="916"/>
    </location>
</feature>
<dbReference type="GO" id="GO:0005814">
    <property type="term" value="C:centriole"/>
    <property type="evidence" value="ECO:0007669"/>
    <property type="project" value="InterPro"/>
</dbReference>
<feature type="compositionally biased region" description="Low complexity" evidence="2">
    <location>
        <begin position="350"/>
        <end position="359"/>
    </location>
</feature>
<dbReference type="GO" id="GO:0032465">
    <property type="term" value="P:regulation of cytokinesis"/>
    <property type="evidence" value="ECO:0007669"/>
    <property type="project" value="InterPro"/>
</dbReference>
<feature type="compositionally biased region" description="Gly residues" evidence="2">
    <location>
        <begin position="271"/>
        <end position="285"/>
    </location>
</feature>
<dbReference type="Pfam" id="PF16025">
    <property type="entry name" value="CaM_bind"/>
    <property type="match status" value="1"/>
</dbReference>
<feature type="compositionally biased region" description="Polar residues" evidence="2">
    <location>
        <begin position="676"/>
        <end position="688"/>
    </location>
</feature>
<dbReference type="PANTHER" id="PTHR13594">
    <property type="entry name" value="CENTRIOLAR COILED-COIL PROTEIN OF 110 KDA"/>
    <property type="match status" value="1"/>
</dbReference>